<evidence type="ECO:0000313" key="1">
    <source>
        <dbReference type="EMBL" id="CAH8386601.1"/>
    </source>
</evidence>
<evidence type="ECO:0000313" key="2">
    <source>
        <dbReference type="Proteomes" id="UP001642260"/>
    </source>
</evidence>
<name>A0ABC8LT79_ERUVS</name>
<reference evidence="1 2" key="1">
    <citation type="submission" date="2022-03" db="EMBL/GenBank/DDBJ databases">
        <authorList>
            <person name="Macdonald S."/>
            <person name="Ahmed S."/>
            <person name="Newling K."/>
        </authorList>
    </citation>
    <scope>NUCLEOTIDE SEQUENCE [LARGE SCALE GENOMIC DNA]</scope>
</reference>
<keyword evidence="2" id="KW-1185">Reference proteome</keyword>
<protein>
    <submittedName>
        <fullName evidence="1">Uncharacterized protein</fullName>
    </submittedName>
</protein>
<sequence length="73" mass="8533">MAEISRDIHKLVSSSERDFLICNNREQVIICWKQCLKEGFCFLSPGRPLILHEDKQFIAGYGFASKRKPKQNY</sequence>
<dbReference type="EMBL" id="CAKOAT010712932">
    <property type="protein sequence ID" value="CAH8386601.1"/>
    <property type="molecule type" value="Genomic_DNA"/>
</dbReference>
<dbReference type="Proteomes" id="UP001642260">
    <property type="component" value="Unassembled WGS sequence"/>
</dbReference>
<comment type="caution">
    <text evidence="1">The sequence shown here is derived from an EMBL/GenBank/DDBJ whole genome shotgun (WGS) entry which is preliminary data.</text>
</comment>
<gene>
    <name evidence="1" type="ORF">ERUC_LOCUS39084</name>
</gene>
<accession>A0ABC8LT79</accession>
<organism evidence="1 2">
    <name type="scientific">Eruca vesicaria subsp. sativa</name>
    <name type="common">Garden rocket</name>
    <name type="synonym">Eruca sativa</name>
    <dbReference type="NCBI Taxonomy" id="29727"/>
    <lineage>
        <taxon>Eukaryota</taxon>
        <taxon>Viridiplantae</taxon>
        <taxon>Streptophyta</taxon>
        <taxon>Embryophyta</taxon>
        <taxon>Tracheophyta</taxon>
        <taxon>Spermatophyta</taxon>
        <taxon>Magnoliopsida</taxon>
        <taxon>eudicotyledons</taxon>
        <taxon>Gunneridae</taxon>
        <taxon>Pentapetalae</taxon>
        <taxon>rosids</taxon>
        <taxon>malvids</taxon>
        <taxon>Brassicales</taxon>
        <taxon>Brassicaceae</taxon>
        <taxon>Brassiceae</taxon>
        <taxon>Eruca</taxon>
    </lineage>
</organism>
<proteinExistence type="predicted"/>
<dbReference type="AlphaFoldDB" id="A0ABC8LT79"/>